<evidence type="ECO:0000313" key="2">
    <source>
        <dbReference type="EMBL" id="CAG8714302.1"/>
    </source>
</evidence>
<feature type="region of interest" description="Disordered" evidence="1">
    <location>
        <begin position="1"/>
        <end position="26"/>
    </location>
</feature>
<proteinExistence type="predicted"/>
<organism evidence="2 3">
    <name type="scientific">Funneliformis caledonium</name>
    <dbReference type="NCBI Taxonomy" id="1117310"/>
    <lineage>
        <taxon>Eukaryota</taxon>
        <taxon>Fungi</taxon>
        <taxon>Fungi incertae sedis</taxon>
        <taxon>Mucoromycota</taxon>
        <taxon>Glomeromycotina</taxon>
        <taxon>Glomeromycetes</taxon>
        <taxon>Glomerales</taxon>
        <taxon>Glomeraceae</taxon>
        <taxon>Funneliformis</taxon>
    </lineage>
</organism>
<sequence>ESDQVSEDELNSQTDNQESDDDEDFNKEYLLSDNELIKEIENKISNNKLPASLK</sequence>
<reference evidence="2" key="1">
    <citation type="submission" date="2021-06" db="EMBL/GenBank/DDBJ databases">
        <authorList>
            <person name="Kallberg Y."/>
            <person name="Tangrot J."/>
            <person name="Rosling A."/>
        </authorList>
    </citation>
    <scope>NUCLEOTIDE SEQUENCE</scope>
    <source>
        <strain evidence="2">UK204</strain>
    </source>
</reference>
<name>A0A9N9N9D9_9GLOM</name>
<feature type="non-terminal residue" evidence="2">
    <location>
        <position position="1"/>
    </location>
</feature>
<evidence type="ECO:0000256" key="1">
    <source>
        <dbReference type="SAM" id="MobiDB-lite"/>
    </source>
</evidence>
<evidence type="ECO:0000313" key="3">
    <source>
        <dbReference type="Proteomes" id="UP000789570"/>
    </source>
</evidence>
<protein>
    <submittedName>
        <fullName evidence="2">13304_t:CDS:1</fullName>
    </submittedName>
</protein>
<gene>
    <name evidence="2" type="ORF">FCALED_LOCUS14078</name>
</gene>
<dbReference type="OrthoDB" id="10472602at2759"/>
<accession>A0A9N9N9D9</accession>
<comment type="caution">
    <text evidence="2">The sequence shown here is derived from an EMBL/GenBank/DDBJ whole genome shotgun (WGS) entry which is preliminary data.</text>
</comment>
<dbReference type="AlphaFoldDB" id="A0A9N9N9D9"/>
<dbReference type="Proteomes" id="UP000789570">
    <property type="component" value="Unassembled WGS sequence"/>
</dbReference>
<feature type="compositionally biased region" description="Acidic residues" evidence="1">
    <location>
        <begin position="1"/>
        <end position="10"/>
    </location>
</feature>
<keyword evidence="3" id="KW-1185">Reference proteome</keyword>
<dbReference type="EMBL" id="CAJVPQ010009318">
    <property type="protein sequence ID" value="CAG8714302.1"/>
    <property type="molecule type" value="Genomic_DNA"/>
</dbReference>